<comment type="caution">
    <text evidence="1">The sequence shown here is derived from an EMBL/GenBank/DDBJ whole genome shotgun (WGS) entry which is preliminary data.</text>
</comment>
<keyword evidence="2" id="KW-1185">Reference proteome</keyword>
<organism evidence="1 2">
    <name type="scientific">Araneus ventricosus</name>
    <name type="common">Orbweaver spider</name>
    <name type="synonym">Epeira ventricosa</name>
    <dbReference type="NCBI Taxonomy" id="182803"/>
    <lineage>
        <taxon>Eukaryota</taxon>
        <taxon>Metazoa</taxon>
        <taxon>Ecdysozoa</taxon>
        <taxon>Arthropoda</taxon>
        <taxon>Chelicerata</taxon>
        <taxon>Arachnida</taxon>
        <taxon>Araneae</taxon>
        <taxon>Araneomorphae</taxon>
        <taxon>Entelegynae</taxon>
        <taxon>Araneoidea</taxon>
        <taxon>Araneidae</taxon>
        <taxon>Araneus</taxon>
    </lineage>
</organism>
<name>A0A4Y2BUJ7_ARAVE</name>
<evidence type="ECO:0000313" key="2">
    <source>
        <dbReference type="Proteomes" id="UP000499080"/>
    </source>
</evidence>
<dbReference type="Proteomes" id="UP000499080">
    <property type="component" value="Unassembled WGS sequence"/>
</dbReference>
<proteinExistence type="predicted"/>
<sequence length="87" mass="9736">MEGSLIPSRFVFVDTQPSYWVCVHRFPRTAQRLFVVHHLRAGQKKNCEAISAAMNKAGGTKRISVADRLGLRSVDQPQCDYCQGGEN</sequence>
<evidence type="ECO:0000313" key="1">
    <source>
        <dbReference type="EMBL" id="GBL95870.1"/>
    </source>
</evidence>
<dbReference type="EMBL" id="BGPR01000115">
    <property type="protein sequence ID" value="GBL95870.1"/>
    <property type="molecule type" value="Genomic_DNA"/>
</dbReference>
<protein>
    <submittedName>
        <fullName evidence="1">Uncharacterized protein</fullName>
    </submittedName>
</protein>
<gene>
    <name evidence="1" type="ORF">AVEN_227117_1</name>
</gene>
<dbReference type="AlphaFoldDB" id="A0A4Y2BUJ7"/>
<reference evidence="1 2" key="1">
    <citation type="journal article" date="2019" name="Sci. Rep.">
        <title>Orb-weaving spider Araneus ventricosus genome elucidates the spidroin gene catalogue.</title>
        <authorList>
            <person name="Kono N."/>
            <person name="Nakamura H."/>
            <person name="Ohtoshi R."/>
            <person name="Moran D.A.P."/>
            <person name="Shinohara A."/>
            <person name="Yoshida Y."/>
            <person name="Fujiwara M."/>
            <person name="Mori M."/>
            <person name="Tomita M."/>
            <person name="Arakawa K."/>
        </authorList>
    </citation>
    <scope>NUCLEOTIDE SEQUENCE [LARGE SCALE GENOMIC DNA]</scope>
</reference>
<accession>A0A4Y2BUJ7</accession>